<dbReference type="EMBL" id="GBXM01007251">
    <property type="protein sequence ID" value="JAI01327.1"/>
    <property type="molecule type" value="Transcribed_RNA"/>
</dbReference>
<protein>
    <submittedName>
        <fullName evidence="1">Uncharacterized protein</fullName>
    </submittedName>
</protein>
<reference evidence="1" key="2">
    <citation type="journal article" date="2015" name="Fish Shellfish Immunol.">
        <title>Early steps in the European eel (Anguilla anguilla)-Vibrio vulnificus interaction in the gills: Role of the RtxA13 toxin.</title>
        <authorList>
            <person name="Callol A."/>
            <person name="Pajuelo D."/>
            <person name="Ebbesson L."/>
            <person name="Teles M."/>
            <person name="MacKenzie S."/>
            <person name="Amaro C."/>
        </authorList>
    </citation>
    <scope>NUCLEOTIDE SEQUENCE</scope>
</reference>
<evidence type="ECO:0000313" key="1">
    <source>
        <dbReference type="EMBL" id="JAI01327.1"/>
    </source>
</evidence>
<proteinExistence type="predicted"/>
<sequence length="22" mass="2390">MGGGGNFLNKFSCVRMWVEVSA</sequence>
<dbReference type="AlphaFoldDB" id="A0A0E9XFY4"/>
<reference evidence="1" key="1">
    <citation type="submission" date="2014-11" db="EMBL/GenBank/DDBJ databases">
        <authorList>
            <person name="Amaro Gonzalez C."/>
        </authorList>
    </citation>
    <scope>NUCLEOTIDE SEQUENCE</scope>
</reference>
<accession>A0A0E9XFY4</accession>
<name>A0A0E9XFY4_ANGAN</name>
<organism evidence="1">
    <name type="scientific">Anguilla anguilla</name>
    <name type="common">European freshwater eel</name>
    <name type="synonym">Muraena anguilla</name>
    <dbReference type="NCBI Taxonomy" id="7936"/>
    <lineage>
        <taxon>Eukaryota</taxon>
        <taxon>Metazoa</taxon>
        <taxon>Chordata</taxon>
        <taxon>Craniata</taxon>
        <taxon>Vertebrata</taxon>
        <taxon>Euteleostomi</taxon>
        <taxon>Actinopterygii</taxon>
        <taxon>Neopterygii</taxon>
        <taxon>Teleostei</taxon>
        <taxon>Anguilliformes</taxon>
        <taxon>Anguillidae</taxon>
        <taxon>Anguilla</taxon>
    </lineage>
</organism>